<comment type="caution">
    <text evidence="2">The sequence shown here is derived from an EMBL/GenBank/DDBJ whole genome shotgun (WGS) entry which is preliminary data.</text>
</comment>
<feature type="chain" id="PRO_5036856289" evidence="1">
    <location>
        <begin position="23"/>
        <end position="232"/>
    </location>
</feature>
<dbReference type="RefSeq" id="WP_169526497.1">
    <property type="nucleotide sequence ID" value="NZ_JAAMPU010000101.1"/>
</dbReference>
<dbReference type="Pfam" id="PF13645">
    <property type="entry name" value="YkuD_2"/>
    <property type="match status" value="1"/>
</dbReference>
<feature type="signal peptide" evidence="1">
    <location>
        <begin position="1"/>
        <end position="22"/>
    </location>
</feature>
<evidence type="ECO:0000256" key="1">
    <source>
        <dbReference type="SAM" id="SignalP"/>
    </source>
</evidence>
<dbReference type="InterPro" id="IPR032676">
    <property type="entry name" value="YkuD_2"/>
</dbReference>
<dbReference type="EMBL" id="JAAMPU010000101">
    <property type="protein sequence ID" value="NMH27493.1"/>
    <property type="molecule type" value="Genomic_DNA"/>
</dbReference>
<dbReference type="PANTHER" id="PTHR38477:SF1">
    <property type="entry name" value="MUREIN L,D-TRANSPEPTIDASE CATALYTIC DOMAIN FAMILY PROTEIN"/>
    <property type="match status" value="1"/>
</dbReference>
<accession>A0A972JHU1</accession>
<evidence type="ECO:0000313" key="2">
    <source>
        <dbReference type="EMBL" id="NMH27493.1"/>
    </source>
</evidence>
<dbReference type="Proteomes" id="UP000712080">
    <property type="component" value="Unassembled WGS sequence"/>
</dbReference>
<keyword evidence="1" id="KW-0732">Signal</keyword>
<keyword evidence="3" id="KW-1185">Reference proteome</keyword>
<name>A0A972JHU1_9FLAO</name>
<gene>
    <name evidence="2" type="ORF">G6047_05570</name>
</gene>
<evidence type="ECO:0000313" key="3">
    <source>
        <dbReference type="Proteomes" id="UP000712080"/>
    </source>
</evidence>
<proteinExistence type="predicted"/>
<protein>
    <submittedName>
        <fullName evidence="2">Murein L,D-transpeptidase catalytic domain family protein</fullName>
    </submittedName>
</protein>
<organism evidence="2 3">
    <name type="scientific">Flavobacterium silvaticum</name>
    <dbReference type="NCBI Taxonomy" id="1852020"/>
    <lineage>
        <taxon>Bacteria</taxon>
        <taxon>Pseudomonadati</taxon>
        <taxon>Bacteroidota</taxon>
        <taxon>Flavobacteriia</taxon>
        <taxon>Flavobacteriales</taxon>
        <taxon>Flavobacteriaceae</taxon>
        <taxon>Flavobacterium</taxon>
    </lineage>
</organism>
<dbReference type="PANTHER" id="PTHR38477">
    <property type="entry name" value="HYPOTHETICAL EXPORTED PROTEIN"/>
    <property type="match status" value="1"/>
</dbReference>
<reference evidence="2" key="1">
    <citation type="submission" date="2020-02" db="EMBL/GenBank/DDBJ databases">
        <title>Flavobacterium sp. genome.</title>
        <authorList>
            <person name="Jung H.S."/>
            <person name="Baek J.H."/>
            <person name="Jeon C.O."/>
        </authorList>
    </citation>
    <scope>NUCLEOTIDE SEQUENCE</scope>
    <source>
        <strain evidence="2">SE-s28</strain>
    </source>
</reference>
<dbReference type="AlphaFoldDB" id="A0A972JHU1"/>
<sequence length="232" mass="25395">MIYKLFPALLLLVLSFSPAEKALNAPKTAIATNTVEAQLENVYSHLDAGSSALPQKASFFKALQGFYKLKAEGKVTKDILTLVDFSMSSNSKRLWVIDLVTNKVLFNSLVAHGRNSGDEFALNFSNKGESNMSSLGFFTTGEVYRGKHGMSLKLDGLQKGLNDHARSRAVVMHGADYVCDSFIKNHHRLGRSQGCPAIPQELVKDIIGTIKGKSCLFIYHPSGDSSFSKLFS</sequence>